<comment type="catalytic activity">
    <reaction evidence="9">
        <text>ATP + H2O = ADP + phosphate + H(+)</text>
        <dbReference type="Rhea" id="RHEA:13065"/>
        <dbReference type="ChEBI" id="CHEBI:15377"/>
        <dbReference type="ChEBI" id="CHEBI:15378"/>
        <dbReference type="ChEBI" id="CHEBI:30616"/>
        <dbReference type="ChEBI" id="CHEBI:43474"/>
        <dbReference type="ChEBI" id="CHEBI:456216"/>
        <dbReference type="EC" id="5.6.2.4"/>
    </reaction>
</comment>
<dbReference type="InterPro" id="IPR000212">
    <property type="entry name" value="DNA_helicase_UvrD/REP"/>
</dbReference>
<dbReference type="Gene3D" id="3.40.50.300">
    <property type="entry name" value="P-loop containing nucleotide triphosphate hydrolases"/>
    <property type="match status" value="4"/>
</dbReference>
<feature type="domain" description="UvrD-like helicase ATP-binding" evidence="11">
    <location>
        <begin position="8"/>
        <end position="497"/>
    </location>
</feature>
<dbReference type="OrthoDB" id="9810135at2"/>
<feature type="binding site" evidence="10">
    <location>
        <begin position="29"/>
        <end position="36"/>
    </location>
    <ligand>
        <name>ATP</name>
        <dbReference type="ChEBI" id="CHEBI:30616"/>
    </ligand>
</feature>
<evidence type="ECO:0000256" key="1">
    <source>
        <dbReference type="ARBA" id="ARBA00022741"/>
    </source>
</evidence>
<reference evidence="13 14" key="1">
    <citation type="submission" date="2016-10" db="EMBL/GenBank/DDBJ databases">
        <authorList>
            <person name="de Groot N.N."/>
        </authorList>
    </citation>
    <scope>NUCLEOTIDE SEQUENCE [LARGE SCALE GENOMIC DNA]</scope>
    <source>
        <strain evidence="13 14">NE2</strain>
    </source>
</reference>
<dbReference type="GO" id="GO:0043138">
    <property type="term" value="F:3'-5' DNA helicase activity"/>
    <property type="evidence" value="ECO:0007669"/>
    <property type="project" value="UniProtKB-EC"/>
</dbReference>
<dbReference type="PROSITE" id="PS51217">
    <property type="entry name" value="UVRD_HELICASE_CTER"/>
    <property type="match status" value="1"/>
</dbReference>
<evidence type="ECO:0000313" key="13">
    <source>
        <dbReference type="EMBL" id="SFK47725.1"/>
    </source>
</evidence>
<comment type="catalytic activity">
    <reaction evidence="6">
        <text>Couples ATP hydrolysis with the unwinding of duplex DNA by translocating in the 3'-5' direction.</text>
        <dbReference type="EC" id="5.6.2.4"/>
    </reaction>
</comment>
<proteinExistence type="predicted"/>
<evidence type="ECO:0000256" key="6">
    <source>
        <dbReference type="ARBA" id="ARBA00034617"/>
    </source>
</evidence>
<dbReference type="STRING" id="1612308.SAMN05444581_108172"/>
<dbReference type="RefSeq" id="WP_091682171.1">
    <property type="nucleotide sequence ID" value="NZ_FOSN01000008.1"/>
</dbReference>
<dbReference type="PANTHER" id="PTHR11070">
    <property type="entry name" value="UVRD / RECB / PCRA DNA HELICASE FAMILY MEMBER"/>
    <property type="match status" value="1"/>
</dbReference>
<accession>A0A1I3ZUF9</accession>
<name>A0A1I3ZUF9_9HYPH</name>
<evidence type="ECO:0000259" key="11">
    <source>
        <dbReference type="PROSITE" id="PS51198"/>
    </source>
</evidence>
<evidence type="ECO:0000256" key="9">
    <source>
        <dbReference type="ARBA" id="ARBA00048988"/>
    </source>
</evidence>
<dbReference type="GO" id="GO:0033202">
    <property type="term" value="C:DNA helicase complex"/>
    <property type="evidence" value="ECO:0007669"/>
    <property type="project" value="TreeGrafter"/>
</dbReference>
<dbReference type="GO" id="GO:0016787">
    <property type="term" value="F:hydrolase activity"/>
    <property type="evidence" value="ECO:0007669"/>
    <property type="project" value="UniProtKB-UniRule"/>
</dbReference>
<dbReference type="EMBL" id="FOSN01000008">
    <property type="protein sequence ID" value="SFK47725.1"/>
    <property type="molecule type" value="Genomic_DNA"/>
</dbReference>
<evidence type="ECO:0000256" key="7">
    <source>
        <dbReference type="ARBA" id="ARBA00034808"/>
    </source>
</evidence>
<dbReference type="Proteomes" id="UP000198755">
    <property type="component" value="Unassembled WGS sequence"/>
</dbReference>
<keyword evidence="3 10" id="KW-0347">Helicase</keyword>
<evidence type="ECO:0000256" key="10">
    <source>
        <dbReference type="PROSITE-ProRule" id="PRU00560"/>
    </source>
</evidence>
<evidence type="ECO:0000313" key="14">
    <source>
        <dbReference type="Proteomes" id="UP000198755"/>
    </source>
</evidence>
<feature type="domain" description="UvrD-like helicase C-terminal" evidence="12">
    <location>
        <begin position="528"/>
        <end position="803"/>
    </location>
</feature>
<keyword evidence="1 10" id="KW-0547">Nucleotide-binding</keyword>
<dbReference type="PROSITE" id="PS51198">
    <property type="entry name" value="UVRD_HELICASE_ATP_BIND"/>
    <property type="match status" value="1"/>
</dbReference>
<keyword evidence="5" id="KW-0413">Isomerase</keyword>
<dbReference type="Pfam" id="PF00580">
    <property type="entry name" value="UvrD-helicase"/>
    <property type="match status" value="1"/>
</dbReference>
<dbReference type="NCBIfam" id="TIGR02784">
    <property type="entry name" value="addA_alphas"/>
    <property type="match status" value="1"/>
</dbReference>
<keyword evidence="14" id="KW-1185">Reference proteome</keyword>
<gene>
    <name evidence="13" type="ORF">SAMN05444581_108172</name>
</gene>
<organism evidence="13 14">
    <name type="scientific">Methylocapsa palsarum</name>
    <dbReference type="NCBI Taxonomy" id="1612308"/>
    <lineage>
        <taxon>Bacteria</taxon>
        <taxon>Pseudomonadati</taxon>
        <taxon>Pseudomonadota</taxon>
        <taxon>Alphaproteobacteria</taxon>
        <taxon>Hyphomicrobiales</taxon>
        <taxon>Beijerinckiaceae</taxon>
        <taxon>Methylocapsa</taxon>
    </lineage>
</organism>
<keyword evidence="2 10" id="KW-0378">Hydrolase</keyword>
<dbReference type="Pfam" id="PF13361">
    <property type="entry name" value="UvrD_C"/>
    <property type="match status" value="1"/>
</dbReference>
<dbReference type="GO" id="GO:0005524">
    <property type="term" value="F:ATP binding"/>
    <property type="evidence" value="ECO:0007669"/>
    <property type="project" value="UniProtKB-UniRule"/>
</dbReference>
<dbReference type="InterPro" id="IPR014016">
    <property type="entry name" value="UvrD-like_ATP-bd"/>
</dbReference>
<evidence type="ECO:0000256" key="2">
    <source>
        <dbReference type="ARBA" id="ARBA00022801"/>
    </source>
</evidence>
<evidence type="ECO:0000256" key="8">
    <source>
        <dbReference type="ARBA" id="ARBA00034923"/>
    </source>
</evidence>
<dbReference type="InterPro" id="IPR014151">
    <property type="entry name" value="DNA_helicase_AddA"/>
</dbReference>
<dbReference type="GO" id="GO:0005829">
    <property type="term" value="C:cytosol"/>
    <property type="evidence" value="ECO:0007669"/>
    <property type="project" value="TreeGrafter"/>
</dbReference>
<evidence type="ECO:0000256" key="5">
    <source>
        <dbReference type="ARBA" id="ARBA00023235"/>
    </source>
</evidence>
<dbReference type="InterPro" id="IPR027417">
    <property type="entry name" value="P-loop_NTPase"/>
</dbReference>
<protein>
    <recommendedName>
        <fullName evidence="7">DNA 3'-5' helicase</fullName>
        <ecNumber evidence="7">5.6.2.4</ecNumber>
    </recommendedName>
    <alternativeName>
        <fullName evidence="8">DNA 3'-5' helicase II</fullName>
    </alternativeName>
</protein>
<dbReference type="GO" id="GO:0000725">
    <property type="term" value="P:recombinational repair"/>
    <property type="evidence" value="ECO:0007669"/>
    <property type="project" value="TreeGrafter"/>
</dbReference>
<sequence length="1165" mass="125336">MSAIIDLPAHTLAKQRAASDPAASAWVSANAGSGKTHVLIQRVVRLLLEGTAPSKILCLTFTKAAAANMASRVFEMLALWTRLSDEDLREAIIATGAPAPTGVALDAARTLFARTVETPGGLKIQTIHAFCEMLLHLFPFEANVAARFEVADEPRQAELLARARREVLAGVSGDPRGLGAHIARLVDECSPADFEALIKEAMAFRGLRELWDKDPEQDLRKALHLAAGRDGAAVERDIIENGLSPALWPDVAHWLDHGGSTDQKLAKQFRDAAAAREIAAGRASQGDLLFCSQDCVAAYLAIFFIDAGEGHARSSLATKKPAALRPDLAAMLYAEQARLEPLRIERRSAATLSRTLALLGAVQAVFTRYHAIKAARGILDFDDLVERALALVERSDAAWVLYKLDAGIDHILVDEAQDTSAPQWRILERLTGDFAGAGRGGRPRTFFAVGDEKQSIFSFQGAAPEMFAQMLRRFRVKFSAGEAAFEHVRLGLSFRSSPGILSAVDQVFEHGEHQSGLIADDDLWMPHEALKRYLPGLVEIWPPVGPEAREDPRDWKLPLDIRDSQDPVALVADRVARKIALLIAETGETVFDTRDRRPRAIRAGDILILVRRRGPLFEALIRALKNCNVPVAGADRLELADHIAIMDLVAAGRTALLPQDDLTLACVLKSPLIGLDDDDLLAFAPNRSGSLFDALAHSGEPRHTRAFARIAAWRARAAQSPFAFYSSLLCEDGGRLAFAARLGAEAADAVDEFLRLALSHDNESAPSLVAFLDTFENMECSIKRDMETGADAVRVMTVHAAKGLEAKIVFLPDTCGAPTHRHDPKLFKLSSGRDDQPLLAWSPKSALDCPATAEARTRARAAALEEYRRLLYVALTRAEERLYIAGCHGAKGPSPQCWATMILATLGQGGDFESFPAFWNIDDKILRRASGSSASTSIDSPPPPAPPVAAPDWLARPAFEEARDAPLVRPSGALASRSGFISGSDAPPATTARRLAMEQGRLAHLLLQYLPGLAPDLRRTAALNYLAAAAGGLGAAWRQALADKIIAVLDLPALKDLFSPGSIAEAPLEGAVALPGGRKIAVAGQVDRIAETPEAVLVADFKTRGGAAGGVPASYIAQMALYRAVLAPLWPGKPLRMSLVWIDDASVVELETGALDAALASIETD</sequence>
<dbReference type="SUPFAM" id="SSF52540">
    <property type="entry name" value="P-loop containing nucleoside triphosphate hydrolases"/>
    <property type="match status" value="1"/>
</dbReference>
<keyword evidence="4 10" id="KW-0067">ATP-binding</keyword>
<evidence type="ECO:0000256" key="4">
    <source>
        <dbReference type="ARBA" id="ARBA00022840"/>
    </source>
</evidence>
<dbReference type="InterPro" id="IPR038726">
    <property type="entry name" value="PDDEXK_AddAB-type"/>
</dbReference>
<dbReference type="PANTHER" id="PTHR11070:SF2">
    <property type="entry name" value="ATP-DEPENDENT DNA HELICASE SRS2"/>
    <property type="match status" value="1"/>
</dbReference>
<dbReference type="GO" id="GO:0003677">
    <property type="term" value="F:DNA binding"/>
    <property type="evidence" value="ECO:0007669"/>
    <property type="project" value="InterPro"/>
</dbReference>
<evidence type="ECO:0000256" key="3">
    <source>
        <dbReference type="ARBA" id="ARBA00022806"/>
    </source>
</evidence>
<dbReference type="Pfam" id="PF12705">
    <property type="entry name" value="PDDEXK_1"/>
    <property type="match status" value="1"/>
</dbReference>
<dbReference type="AlphaFoldDB" id="A0A1I3ZUF9"/>
<dbReference type="InterPro" id="IPR014017">
    <property type="entry name" value="DNA_helicase_UvrD-like_C"/>
</dbReference>
<dbReference type="EC" id="5.6.2.4" evidence="7"/>
<evidence type="ECO:0000259" key="12">
    <source>
        <dbReference type="PROSITE" id="PS51217"/>
    </source>
</evidence>